<dbReference type="PROSITE" id="PS00108">
    <property type="entry name" value="PROTEIN_KINASE_ST"/>
    <property type="match status" value="1"/>
</dbReference>
<organism evidence="10 11">
    <name type="scientific">Trichuris muris</name>
    <name type="common">Mouse whipworm</name>
    <dbReference type="NCBI Taxonomy" id="70415"/>
    <lineage>
        <taxon>Eukaryota</taxon>
        <taxon>Metazoa</taxon>
        <taxon>Ecdysozoa</taxon>
        <taxon>Nematoda</taxon>
        <taxon>Enoplea</taxon>
        <taxon>Dorylaimia</taxon>
        <taxon>Trichinellida</taxon>
        <taxon>Trichuridae</taxon>
        <taxon>Trichuris</taxon>
    </lineage>
</organism>
<feature type="compositionally biased region" description="Basic and acidic residues" evidence="8">
    <location>
        <begin position="334"/>
        <end position="355"/>
    </location>
</feature>
<feature type="domain" description="Protein kinase" evidence="9">
    <location>
        <begin position="21"/>
        <end position="277"/>
    </location>
</feature>
<reference evidence="10" key="1">
    <citation type="submission" date="2013-11" db="EMBL/GenBank/DDBJ databases">
        <authorList>
            <person name="Aslett M."/>
        </authorList>
    </citation>
    <scope>NUCLEOTIDE SEQUENCE [LARGE SCALE GENOMIC DNA]</scope>
    <source>
        <strain evidence="10">Edinburgh</strain>
    </source>
</reference>
<evidence type="ECO:0000313" key="10">
    <source>
        <dbReference type="Proteomes" id="UP000046395"/>
    </source>
</evidence>
<evidence type="ECO:0000256" key="5">
    <source>
        <dbReference type="ARBA" id="ARBA00022840"/>
    </source>
</evidence>
<dbReference type="Proteomes" id="UP000046395">
    <property type="component" value="Unassembled WGS sequence"/>
</dbReference>
<reference evidence="11 12" key="3">
    <citation type="submission" date="2019-12" db="UniProtKB">
        <authorList>
            <consortium name="WormBaseParasite"/>
        </authorList>
    </citation>
    <scope>IDENTIFICATION</scope>
</reference>
<evidence type="ECO:0000256" key="2">
    <source>
        <dbReference type="ARBA" id="ARBA00022679"/>
    </source>
</evidence>
<dbReference type="Gene3D" id="3.30.200.20">
    <property type="entry name" value="Phosphorylase Kinase, domain 1"/>
    <property type="match status" value="1"/>
</dbReference>
<evidence type="ECO:0000256" key="6">
    <source>
        <dbReference type="PROSITE-ProRule" id="PRU10141"/>
    </source>
</evidence>
<accession>A0A5S6R200</accession>
<evidence type="ECO:0000256" key="7">
    <source>
        <dbReference type="RuleBase" id="RU000304"/>
    </source>
</evidence>
<keyword evidence="2" id="KW-0808">Transferase</keyword>
<sequence length="372" mass="42026">MPLFGSRKDSRRVHCNIRDKYDLRHELGAGAFSKVILAESKEIPGYLVAIKCIQKKLLKGKEASMQNEINVLSRLRHPNIVRLIETVEDKANYYLVMDLVTGGELFDRIVAKGSYSEQDASSLIRQVLDGVNYLHENGIVHRDIKPENLLYQTPDPDSRIIITDFGLSKSVESEVMETACGTPGYVAPEVLAQKPYGREVDVWSIGVIAYILLCGYPPFYDENDVNLFAQIMRGEYEFDSPYWDDISDSAKDFISHLMCVDPEKRYTCKQALEHPWIHDDVALTKDIYPAISEKLKRLTVRQQWKKAYYATTAVRLLQRLYISNREGGSPRSNAQDEPRSSDTDEEGPSTKRTEDDIGPVDGNPAALAGTQA</sequence>
<dbReference type="GO" id="GO:0005524">
    <property type="term" value="F:ATP binding"/>
    <property type="evidence" value="ECO:0007669"/>
    <property type="project" value="UniProtKB-UniRule"/>
</dbReference>
<dbReference type="InterPro" id="IPR008271">
    <property type="entry name" value="Ser/Thr_kinase_AS"/>
</dbReference>
<evidence type="ECO:0000313" key="11">
    <source>
        <dbReference type="WBParaSite" id="TMUE_3000013334.1"/>
    </source>
</evidence>
<dbReference type="InterPro" id="IPR017441">
    <property type="entry name" value="Protein_kinase_ATP_BS"/>
</dbReference>
<keyword evidence="1 7" id="KW-0723">Serine/threonine-protein kinase</keyword>
<name>A0A5S6R200_TRIMR</name>
<dbReference type="InterPro" id="IPR000719">
    <property type="entry name" value="Prot_kinase_dom"/>
</dbReference>
<reference evidence="10" key="2">
    <citation type="submission" date="2014-03" db="EMBL/GenBank/DDBJ databases">
        <title>The whipworm genome and dual-species transcriptomics of an intimate host-pathogen interaction.</title>
        <authorList>
            <person name="Foth B.J."/>
            <person name="Tsai I.J."/>
            <person name="Reid A.J."/>
            <person name="Bancroft A.J."/>
            <person name="Nichol S."/>
            <person name="Tracey A."/>
            <person name="Holroyd N."/>
            <person name="Cotton J.A."/>
            <person name="Stanley E.J."/>
            <person name="Zarowiecki M."/>
            <person name="Liu J.Z."/>
            <person name="Huckvale T."/>
            <person name="Cooper P.J."/>
            <person name="Grencis R.K."/>
            <person name="Berriman M."/>
        </authorList>
    </citation>
    <scope>NUCLEOTIDE SEQUENCE [LARGE SCALE GENOMIC DNA]</scope>
    <source>
        <strain evidence="10">Edinburgh</strain>
    </source>
</reference>
<dbReference type="FunFam" id="3.30.200.20:FF:000315">
    <property type="entry name" value="Calcium-dependent protein kinase 3"/>
    <property type="match status" value="1"/>
</dbReference>
<proteinExistence type="inferred from homology"/>
<evidence type="ECO:0000256" key="1">
    <source>
        <dbReference type="ARBA" id="ARBA00022527"/>
    </source>
</evidence>
<evidence type="ECO:0000256" key="8">
    <source>
        <dbReference type="SAM" id="MobiDB-lite"/>
    </source>
</evidence>
<feature type="region of interest" description="Disordered" evidence="8">
    <location>
        <begin position="325"/>
        <end position="372"/>
    </location>
</feature>
<keyword evidence="10" id="KW-1185">Reference proteome</keyword>
<dbReference type="WBParaSite" id="TMUE_3000013415.1">
    <property type="protein sequence ID" value="TMUE_3000013415.1"/>
    <property type="gene ID" value="WBGene00301906"/>
</dbReference>
<dbReference type="STRING" id="70415.A0A5S6R200"/>
<evidence type="ECO:0000256" key="4">
    <source>
        <dbReference type="ARBA" id="ARBA00022777"/>
    </source>
</evidence>
<dbReference type="GO" id="GO:0004674">
    <property type="term" value="F:protein serine/threonine kinase activity"/>
    <property type="evidence" value="ECO:0007669"/>
    <property type="project" value="UniProtKB-KW"/>
</dbReference>
<protein>
    <submittedName>
        <fullName evidence="11 12">Protein kinase domain-containing protein</fullName>
    </submittedName>
</protein>
<evidence type="ECO:0000256" key="3">
    <source>
        <dbReference type="ARBA" id="ARBA00022741"/>
    </source>
</evidence>
<dbReference type="CDD" id="cd14083">
    <property type="entry name" value="STKc_CaMKI"/>
    <property type="match status" value="1"/>
</dbReference>
<keyword evidence="3 6" id="KW-0547">Nucleotide-binding</keyword>
<dbReference type="PROSITE" id="PS50011">
    <property type="entry name" value="PROTEIN_KINASE_DOM"/>
    <property type="match status" value="1"/>
</dbReference>
<keyword evidence="5 6" id="KW-0067">ATP-binding</keyword>
<dbReference type="AlphaFoldDB" id="A0A5S6R200"/>
<dbReference type="PROSITE" id="PS00107">
    <property type="entry name" value="PROTEIN_KINASE_ATP"/>
    <property type="match status" value="1"/>
</dbReference>
<dbReference type="FunFam" id="1.10.510.10:FF:000026">
    <property type="entry name" value="Calcium/calmodulin-dependent protein kinase type 1"/>
    <property type="match status" value="1"/>
</dbReference>
<dbReference type="PANTHER" id="PTHR24347">
    <property type="entry name" value="SERINE/THREONINE-PROTEIN KINASE"/>
    <property type="match status" value="1"/>
</dbReference>
<keyword evidence="4" id="KW-0418">Kinase</keyword>
<feature type="binding site" evidence="6">
    <location>
        <position position="51"/>
    </location>
    <ligand>
        <name>ATP</name>
        <dbReference type="ChEBI" id="CHEBI:30616"/>
    </ligand>
</feature>
<dbReference type="InterPro" id="IPR011009">
    <property type="entry name" value="Kinase-like_dom_sf"/>
</dbReference>
<dbReference type="Gene3D" id="1.10.510.10">
    <property type="entry name" value="Transferase(Phosphotransferase) domain 1"/>
    <property type="match status" value="1"/>
</dbReference>
<dbReference type="SMART" id="SM00220">
    <property type="entry name" value="S_TKc"/>
    <property type="match status" value="1"/>
</dbReference>
<dbReference type="Pfam" id="PF00069">
    <property type="entry name" value="Pkinase"/>
    <property type="match status" value="1"/>
</dbReference>
<evidence type="ECO:0000313" key="12">
    <source>
        <dbReference type="WBParaSite" id="TMUE_3000013415.1"/>
    </source>
</evidence>
<dbReference type="SUPFAM" id="SSF56112">
    <property type="entry name" value="Protein kinase-like (PK-like)"/>
    <property type="match status" value="1"/>
</dbReference>
<evidence type="ECO:0000259" key="9">
    <source>
        <dbReference type="PROSITE" id="PS50011"/>
    </source>
</evidence>
<comment type="similarity">
    <text evidence="7">Belongs to the protein kinase superfamily.</text>
</comment>
<dbReference type="WBParaSite" id="TMUE_3000013334.1">
    <property type="protein sequence ID" value="TMUE_3000013334.1"/>
    <property type="gene ID" value="WBGene00286476"/>
</dbReference>